<comment type="similarity">
    <text evidence="2">Belongs to the ATPase gamma chain family.</text>
</comment>
<dbReference type="Gene3D" id="1.10.287.80">
    <property type="entry name" value="ATP synthase, gamma subunit, helix hairpin domain"/>
    <property type="match status" value="1"/>
</dbReference>
<evidence type="ECO:0000256" key="3">
    <source>
        <dbReference type="ARBA" id="ARBA00022448"/>
    </source>
</evidence>
<evidence type="ECO:0000256" key="10">
    <source>
        <dbReference type="ARBA" id="ARBA00031408"/>
    </source>
</evidence>
<evidence type="ECO:0000256" key="4">
    <source>
        <dbReference type="ARBA" id="ARBA00022781"/>
    </source>
</evidence>
<organism evidence="14 15">
    <name type="scientific">Myodes glareolus</name>
    <name type="common">Bank vole</name>
    <name type="synonym">Clethrionomys glareolus</name>
    <dbReference type="NCBI Taxonomy" id="447135"/>
    <lineage>
        <taxon>Eukaryota</taxon>
        <taxon>Metazoa</taxon>
        <taxon>Chordata</taxon>
        <taxon>Craniata</taxon>
        <taxon>Vertebrata</taxon>
        <taxon>Euteleostomi</taxon>
        <taxon>Mammalia</taxon>
        <taxon>Eutheria</taxon>
        <taxon>Euarchontoglires</taxon>
        <taxon>Glires</taxon>
        <taxon>Rodentia</taxon>
        <taxon>Myomorpha</taxon>
        <taxon>Muroidea</taxon>
        <taxon>Cricetidae</taxon>
        <taxon>Arvicolinae</taxon>
        <taxon>Myodes</taxon>
    </lineage>
</organism>
<protein>
    <recommendedName>
        <fullName evidence="13">ATP synthase F(1) complex subunit gamma, mitochondrial</fullName>
    </recommendedName>
    <alternativeName>
        <fullName evidence="10">ATP synthase F1 subunit gamma</fullName>
    </alternativeName>
    <alternativeName>
        <fullName evidence="9">F-ATPase gamma subunit</fullName>
    </alternativeName>
</protein>
<evidence type="ECO:0000256" key="2">
    <source>
        <dbReference type="ARBA" id="ARBA00007681"/>
    </source>
</evidence>
<comment type="subunit">
    <text evidence="12">Component of the ATP synthase complex composed at least of ATP5F1A/subunit alpha, ATP5F1B/subunit beta, ATP5MC1/subunit c (homooctomer), MT-ATP6/subunit a, MT-ATP8/subunit 8, ATP5ME/subunit e, ATP5MF/subunit f, ATP5MG/subunit g, ATP5MK/subunit k, ATP5MJ/subunit j, ATP5F1C/subunit gamma, ATP5F1D/subunit delta, ATP5F1E/subunit epsilon, ATP5PF/subunit F6, ATP5PB/subunit b, ATP5PD/subunit d, ATP5PO/subunit OSCP. ATP synthase complex consists of a soluble F(1) head domain (subunits alpha(3) and beta(3)) - the catalytic core - and a membrane F(0) domain - the membrane proton channel (subunits c, a, 8, e, f, g, k and j). These two domains are linked by a central stalk (subunits gamma, delta, and epsilon) rotating inside the F1 region and a stationary peripheral stalk (subunits F6, b, d, and OSCP). Interacts with FLVCR2; this interaction occurs in the absence of heme and is disrupted upon heme binding.</text>
</comment>
<reference evidence="14 15" key="1">
    <citation type="journal article" date="2023" name="bioRxiv">
        <title>Conserved and derived expression patterns and positive selection on dental genes reveal complex evolutionary context of ever-growing rodent molars.</title>
        <authorList>
            <person name="Calamari Z.T."/>
            <person name="Song A."/>
            <person name="Cohen E."/>
            <person name="Akter M."/>
            <person name="Roy R.D."/>
            <person name="Hallikas O."/>
            <person name="Christensen M.M."/>
            <person name="Li P."/>
            <person name="Marangoni P."/>
            <person name="Jernvall J."/>
            <person name="Klein O.D."/>
        </authorList>
    </citation>
    <scope>NUCLEOTIDE SEQUENCE [LARGE SCALE GENOMIC DNA]</scope>
    <source>
        <strain evidence="14">V071</strain>
    </source>
</reference>
<dbReference type="InterPro" id="IPR023632">
    <property type="entry name" value="ATP_synth_F1_gsu_CS"/>
</dbReference>
<name>A0AAW0H1Q7_MYOGA</name>
<dbReference type="InterPro" id="IPR000131">
    <property type="entry name" value="ATP_synth_F1_gsu"/>
</dbReference>
<dbReference type="SUPFAM" id="SSF52943">
    <property type="entry name" value="ATP synthase (F1-ATPase), gamma subunit"/>
    <property type="match status" value="1"/>
</dbReference>
<evidence type="ECO:0000256" key="12">
    <source>
        <dbReference type="ARBA" id="ARBA00065354"/>
    </source>
</evidence>
<dbReference type="PRINTS" id="PR00126">
    <property type="entry name" value="ATPASEGAMMA"/>
</dbReference>
<proteinExistence type="inferred from homology"/>
<dbReference type="PROSITE" id="PS00153">
    <property type="entry name" value="ATPASE_GAMMA"/>
    <property type="match status" value="1"/>
</dbReference>
<keyword evidence="4" id="KW-0375">Hydrogen ion transport</keyword>
<sequence length="79" mass="8754">MTSMLMCCRIPRNSLANITYYSLKESITSKKCSRMTAMGNAGKNASDMIDKLTLMFNCIHQDVITKELIEIMSGAAALE</sequence>
<evidence type="ECO:0000256" key="8">
    <source>
        <dbReference type="ARBA" id="ARBA00023310"/>
    </source>
</evidence>
<keyword evidence="6" id="KW-0472">Membrane</keyword>
<dbReference type="InterPro" id="IPR035968">
    <property type="entry name" value="ATP_synth_F1_ATPase_gsu"/>
</dbReference>
<evidence type="ECO:0000256" key="1">
    <source>
        <dbReference type="ARBA" id="ARBA00004170"/>
    </source>
</evidence>
<evidence type="ECO:0000313" key="15">
    <source>
        <dbReference type="Proteomes" id="UP001488838"/>
    </source>
</evidence>
<evidence type="ECO:0000313" key="14">
    <source>
        <dbReference type="EMBL" id="KAK7796447.1"/>
    </source>
</evidence>
<dbReference type="GO" id="GO:0046933">
    <property type="term" value="F:proton-transporting ATP synthase activity, rotational mechanism"/>
    <property type="evidence" value="ECO:0007669"/>
    <property type="project" value="InterPro"/>
</dbReference>
<evidence type="ECO:0000256" key="6">
    <source>
        <dbReference type="ARBA" id="ARBA00023136"/>
    </source>
</evidence>
<comment type="subcellular location">
    <subcellularLocation>
        <location evidence="1">Membrane</location>
        <topology evidence="1">Peripheral membrane protein</topology>
    </subcellularLocation>
</comment>
<dbReference type="GO" id="GO:0045259">
    <property type="term" value="C:proton-transporting ATP synthase complex"/>
    <property type="evidence" value="ECO:0007669"/>
    <property type="project" value="UniProtKB-KW"/>
</dbReference>
<dbReference type="AlphaFoldDB" id="A0AAW0H1Q7"/>
<comment type="function">
    <text evidence="11">Subunit gamma, of the mitochondrial membrane ATP synthase complex (F(1)F(0) ATP synthase or Complex V) that produces ATP from ADP in the presence of a proton gradient across the membrane which is generated by electron transport complexes of the respiratory chain. ATP synthase complex consist of a soluble F(1) head domain - the catalytic core - and a membrane F(1) domain - the membrane proton channel. These two domains are linked by a central stalk rotating inside the F(1) region and a stationary peripheral stalk. During catalysis, ATP synthesis in the catalytic domain of F(1) is coupled via a rotary mechanism of the central stalk subunits to proton translocation. In vivo, can only synthesize ATP although its ATP hydrolase activity can be activated artificially in vitro. With the central stalk subunit delta, is essential for the biogenesis of F(1) catalytic part of the ATP synthase complex namely in the formation of F1 assembly intermediate.</text>
</comment>
<dbReference type="Pfam" id="PF00231">
    <property type="entry name" value="ATP-synt"/>
    <property type="match status" value="1"/>
</dbReference>
<evidence type="ECO:0000256" key="13">
    <source>
        <dbReference type="ARBA" id="ARBA00071611"/>
    </source>
</evidence>
<dbReference type="Proteomes" id="UP001488838">
    <property type="component" value="Unassembled WGS sequence"/>
</dbReference>
<evidence type="ECO:0000256" key="7">
    <source>
        <dbReference type="ARBA" id="ARBA00023196"/>
    </source>
</evidence>
<keyword evidence="7" id="KW-0139">CF(1)</keyword>
<gene>
    <name evidence="14" type="ORF">U0070_010858</name>
</gene>
<accession>A0AAW0H1Q7</accession>
<evidence type="ECO:0000256" key="11">
    <source>
        <dbReference type="ARBA" id="ARBA00058827"/>
    </source>
</evidence>
<keyword evidence="3" id="KW-0813">Transport</keyword>
<keyword evidence="5" id="KW-0406">Ion transport</keyword>
<dbReference type="EMBL" id="JBBHLL010001185">
    <property type="protein sequence ID" value="KAK7796447.1"/>
    <property type="molecule type" value="Genomic_DNA"/>
</dbReference>
<keyword evidence="8" id="KW-0066">ATP synthesis</keyword>
<dbReference type="PANTHER" id="PTHR11693:SF22">
    <property type="entry name" value="ATP SYNTHASE SUBUNIT GAMMA, MITOCHONDRIAL"/>
    <property type="match status" value="1"/>
</dbReference>
<evidence type="ECO:0000256" key="9">
    <source>
        <dbReference type="ARBA" id="ARBA00031066"/>
    </source>
</evidence>
<keyword evidence="15" id="KW-1185">Reference proteome</keyword>
<evidence type="ECO:0000256" key="5">
    <source>
        <dbReference type="ARBA" id="ARBA00023065"/>
    </source>
</evidence>
<comment type="caution">
    <text evidence="14">The sequence shown here is derived from an EMBL/GenBank/DDBJ whole genome shotgun (WGS) entry which is preliminary data.</text>
</comment>
<dbReference type="PANTHER" id="PTHR11693">
    <property type="entry name" value="ATP SYNTHASE GAMMA CHAIN"/>
    <property type="match status" value="1"/>
</dbReference>